<dbReference type="Proteomes" id="UP001328107">
    <property type="component" value="Unassembled WGS sequence"/>
</dbReference>
<protein>
    <submittedName>
        <fullName evidence="2">Uncharacterized protein</fullName>
    </submittedName>
</protein>
<dbReference type="EMBL" id="BTRK01000001">
    <property type="protein sequence ID" value="GMR32834.1"/>
    <property type="molecule type" value="Genomic_DNA"/>
</dbReference>
<reference evidence="3" key="1">
    <citation type="submission" date="2022-10" db="EMBL/GenBank/DDBJ databases">
        <title>Genome assembly of Pristionchus species.</title>
        <authorList>
            <person name="Yoshida K."/>
            <person name="Sommer R.J."/>
        </authorList>
    </citation>
    <scope>NUCLEOTIDE SEQUENCE [LARGE SCALE GENOMIC DNA]</scope>
    <source>
        <strain evidence="3">RS5460</strain>
    </source>
</reference>
<evidence type="ECO:0000313" key="3">
    <source>
        <dbReference type="Proteomes" id="UP001328107"/>
    </source>
</evidence>
<sequence length="414" mass="46201">SYTFQMTQILKCVIEERFYLTGIVRGSQKSLRNAKPSDISLELRQIDSDEVLITKALPWPTGEELPSKIKYDSKDEVLLVQNQTTLAKIPFRSRALRALEERHKKTNLPGPRIISSFEESGNDSKSDEYAKVMEAIREVITDSTDAKWKKLKKAVVSSNLDLSSVFSYTEQSQLLDIIKSKIGTGDKDVQQVLKSLLSSDFFGYKMFDEVHAVCESSSSLDGLIDDLVQSIQTVLPEKTFVKCLKKAAGSGDAAKTYLKRLLELPFAGKRTAAAASSLLSSTEAAALISHLIEMYKDDEEMERHGKVLSLLCLLIDSHSTQFLNDPETHDTMLNAASFIAAMTALTGSFAELECVRAARAEIRHGEATPPDYEMRTVRLEVYRDLKTEPPKSETKKKEVKKEPKKKADSDSDSD</sequence>
<dbReference type="Pfam" id="PF25824">
    <property type="entry name" value="DUF7951"/>
    <property type="match status" value="1"/>
</dbReference>
<feature type="non-terminal residue" evidence="2">
    <location>
        <position position="1"/>
    </location>
</feature>
<evidence type="ECO:0000256" key="1">
    <source>
        <dbReference type="SAM" id="MobiDB-lite"/>
    </source>
</evidence>
<organism evidence="2 3">
    <name type="scientific">Pristionchus mayeri</name>
    <dbReference type="NCBI Taxonomy" id="1317129"/>
    <lineage>
        <taxon>Eukaryota</taxon>
        <taxon>Metazoa</taxon>
        <taxon>Ecdysozoa</taxon>
        <taxon>Nematoda</taxon>
        <taxon>Chromadorea</taxon>
        <taxon>Rhabditida</taxon>
        <taxon>Rhabditina</taxon>
        <taxon>Diplogasteromorpha</taxon>
        <taxon>Diplogasteroidea</taxon>
        <taxon>Neodiplogasteridae</taxon>
        <taxon>Pristionchus</taxon>
    </lineage>
</organism>
<feature type="region of interest" description="Disordered" evidence="1">
    <location>
        <begin position="383"/>
        <end position="414"/>
    </location>
</feature>
<dbReference type="InterPro" id="IPR057711">
    <property type="entry name" value="DUF7951"/>
</dbReference>
<dbReference type="AlphaFoldDB" id="A0AAN4Z489"/>
<comment type="caution">
    <text evidence="2">The sequence shown here is derived from an EMBL/GenBank/DDBJ whole genome shotgun (WGS) entry which is preliminary data.</text>
</comment>
<gene>
    <name evidence="2" type="ORF">PMAYCL1PPCAC_03029</name>
</gene>
<keyword evidence="3" id="KW-1185">Reference proteome</keyword>
<evidence type="ECO:0000313" key="2">
    <source>
        <dbReference type="EMBL" id="GMR32834.1"/>
    </source>
</evidence>
<name>A0AAN4Z489_9BILA</name>
<accession>A0AAN4Z489</accession>
<proteinExistence type="predicted"/>